<organism evidence="2 3">
    <name type="scientific">Croceicoccus naphthovorans</name>
    <dbReference type="NCBI Taxonomy" id="1348774"/>
    <lineage>
        <taxon>Bacteria</taxon>
        <taxon>Pseudomonadati</taxon>
        <taxon>Pseudomonadota</taxon>
        <taxon>Alphaproteobacteria</taxon>
        <taxon>Sphingomonadales</taxon>
        <taxon>Erythrobacteraceae</taxon>
        <taxon>Croceicoccus</taxon>
    </lineage>
</organism>
<evidence type="ECO:0000313" key="2">
    <source>
        <dbReference type="EMBL" id="AKM11269.1"/>
    </source>
</evidence>
<reference evidence="2 3" key="1">
    <citation type="submission" date="2015-06" db="EMBL/GenBank/DDBJ databases">
        <authorList>
            <person name="Zeng Y."/>
            <person name="Huang Y."/>
        </authorList>
    </citation>
    <scope>NUCLEOTIDE SEQUENCE [LARGE SCALE GENOMIC DNA]</scope>
    <source>
        <strain evidence="2 3">PQ-2</strain>
    </source>
</reference>
<dbReference type="PATRIC" id="fig|1348774.3.peg.3541"/>
<dbReference type="RefSeq" id="WP_047822671.1">
    <property type="nucleotide sequence ID" value="NZ_CP011770.1"/>
</dbReference>
<dbReference type="KEGG" id="cna:AB433_16850"/>
<dbReference type="Proteomes" id="UP000035287">
    <property type="component" value="Chromosome"/>
</dbReference>
<keyword evidence="3" id="KW-1185">Reference proteome</keyword>
<dbReference type="EMBL" id="CP011770">
    <property type="protein sequence ID" value="AKM11269.1"/>
    <property type="molecule type" value="Genomic_DNA"/>
</dbReference>
<feature type="signal peptide" evidence="1">
    <location>
        <begin position="1"/>
        <end position="26"/>
    </location>
</feature>
<dbReference type="STRING" id="1348774.AB433_16850"/>
<protein>
    <recommendedName>
        <fullName evidence="4">PepSY domain-containing protein</fullName>
    </recommendedName>
</protein>
<evidence type="ECO:0000256" key="1">
    <source>
        <dbReference type="SAM" id="SignalP"/>
    </source>
</evidence>
<accession>A0A0G3XL02</accession>
<keyword evidence="1" id="KW-0732">Signal</keyword>
<sequence length="264" mass="27737">MSFLRTTGTVLTTAAAIGLAATPAIAKKAASLQDLNGARAAGAESELQSRGWKYVDGHKGGYGAAYSNWWHHDSRNCVQVEVMDGHVMTINDVTAQDCGHSEHGSGAGTAVAAVAGAALLAALVSHKSHHHDDNKHDDDAEAEALYERGYTDGLHNVAYHNSGRSDAYSSGYSAGVDQRTANTGHHHGSGGYRAKAEFKDLTGARAAGADSTLTSRGFANVDGFKSGSTAYTIWSRPQSNQCLQMTVADGHVYDISDIGHHPKC</sequence>
<name>A0A0G3XL02_9SPHN</name>
<evidence type="ECO:0008006" key="4">
    <source>
        <dbReference type="Google" id="ProtNLM"/>
    </source>
</evidence>
<dbReference type="AlphaFoldDB" id="A0A0G3XL02"/>
<feature type="chain" id="PRO_5002562861" description="PepSY domain-containing protein" evidence="1">
    <location>
        <begin position="27"/>
        <end position="264"/>
    </location>
</feature>
<evidence type="ECO:0000313" key="3">
    <source>
        <dbReference type="Proteomes" id="UP000035287"/>
    </source>
</evidence>
<gene>
    <name evidence="2" type="ORF">AB433_16850</name>
</gene>
<proteinExistence type="predicted"/>
<dbReference type="OrthoDB" id="594865at2"/>